<dbReference type="Ensembl" id="ENSPEMT00000041426.1">
    <property type="protein sequence ID" value="ENSPEMP00000035076.1"/>
    <property type="gene ID" value="ENSPEMG00000027930.1"/>
</dbReference>
<evidence type="ECO:0000313" key="17">
    <source>
        <dbReference type="Proteomes" id="UP000694547"/>
    </source>
</evidence>
<dbReference type="GO" id="GO:0033038">
    <property type="term" value="F:bitter taste receptor activity"/>
    <property type="evidence" value="ECO:0007669"/>
    <property type="project" value="InterPro"/>
</dbReference>
<name>A0A8C8UQJ6_PERMB</name>
<dbReference type="SUPFAM" id="SSF81321">
    <property type="entry name" value="Family A G protein-coupled receptor-like"/>
    <property type="match status" value="1"/>
</dbReference>
<evidence type="ECO:0000256" key="5">
    <source>
        <dbReference type="ARBA" id="ARBA00022692"/>
    </source>
</evidence>
<dbReference type="GO" id="GO:0004930">
    <property type="term" value="F:G protein-coupled receptor activity"/>
    <property type="evidence" value="ECO:0007669"/>
    <property type="project" value="UniProtKB-KW"/>
</dbReference>
<evidence type="ECO:0000256" key="1">
    <source>
        <dbReference type="ARBA" id="ARBA00004141"/>
    </source>
</evidence>
<feature type="transmembrane region" description="Helical" evidence="14">
    <location>
        <begin position="234"/>
        <end position="258"/>
    </location>
</feature>
<dbReference type="Gene3D" id="1.20.1070.10">
    <property type="entry name" value="Rhodopsin 7-helix transmembrane proteins"/>
    <property type="match status" value="1"/>
</dbReference>
<evidence type="ECO:0000256" key="8">
    <source>
        <dbReference type="ARBA" id="ARBA00023136"/>
    </source>
</evidence>
<feature type="transmembrane region" description="Helical" evidence="14">
    <location>
        <begin position="6"/>
        <end position="30"/>
    </location>
</feature>
<keyword evidence="3 13" id="KW-0919">Taste</keyword>
<keyword evidence="8 13" id="KW-0472">Membrane</keyword>
<evidence type="ECO:0000256" key="9">
    <source>
        <dbReference type="ARBA" id="ARBA00023170"/>
    </source>
</evidence>
<evidence type="ECO:0000256" key="14">
    <source>
        <dbReference type="SAM" id="Phobius"/>
    </source>
</evidence>
<keyword evidence="6 14" id="KW-1133">Transmembrane helix</keyword>
<dbReference type="InterPro" id="IPR007960">
    <property type="entry name" value="TAS2R"/>
</dbReference>
<dbReference type="InterPro" id="IPR017452">
    <property type="entry name" value="GPCR_Rhodpsn_7TM"/>
</dbReference>
<protein>
    <recommendedName>
        <fullName evidence="13">Taste receptor type 2</fullName>
    </recommendedName>
</protein>
<evidence type="ECO:0000256" key="7">
    <source>
        <dbReference type="ARBA" id="ARBA00023040"/>
    </source>
</evidence>
<dbReference type="GeneTree" id="ENSGT01150000286975"/>
<keyword evidence="10" id="KW-0325">Glycoprotein</keyword>
<feature type="transmembrane region" description="Helical" evidence="14">
    <location>
        <begin position="101"/>
        <end position="126"/>
    </location>
</feature>
<evidence type="ECO:0000256" key="2">
    <source>
        <dbReference type="ARBA" id="ARBA00007376"/>
    </source>
</evidence>
<dbReference type="CDD" id="cd15019">
    <property type="entry name" value="7tm_TAS2R14-like"/>
    <property type="match status" value="1"/>
</dbReference>
<dbReference type="FunFam" id="1.20.1070.10:FF:000042">
    <property type="entry name" value="Taste receptor type 2 member 7"/>
    <property type="match status" value="1"/>
</dbReference>
<dbReference type="AlphaFoldDB" id="A0A8C8UQJ6"/>
<evidence type="ECO:0000259" key="15">
    <source>
        <dbReference type="PROSITE" id="PS50262"/>
    </source>
</evidence>
<accession>A0A8C8UQJ6</accession>
<evidence type="ECO:0000313" key="16">
    <source>
        <dbReference type="Ensembl" id="ENSPEMP00000035076.1"/>
    </source>
</evidence>
<dbReference type="PANTHER" id="PTHR11394">
    <property type="entry name" value="TASTE RECEPTOR TYPE 2"/>
    <property type="match status" value="1"/>
</dbReference>
<keyword evidence="7 13" id="KW-0297">G-protein coupled receptor</keyword>
<dbReference type="GO" id="GO:0016020">
    <property type="term" value="C:membrane"/>
    <property type="evidence" value="ECO:0007669"/>
    <property type="project" value="UniProtKB-SubCell"/>
</dbReference>
<keyword evidence="17" id="KW-1185">Reference proteome</keyword>
<proteinExistence type="inferred from homology"/>
<organism evidence="16 17">
    <name type="scientific">Peromyscus maniculatus bairdii</name>
    <name type="common">Prairie deer mouse</name>
    <dbReference type="NCBI Taxonomy" id="230844"/>
    <lineage>
        <taxon>Eukaryota</taxon>
        <taxon>Metazoa</taxon>
        <taxon>Chordata</taxon>
        <taxon>Craniata</taxon>
        <taxon>Vertebrata</taxon>
        <taxon>Euteleostomi</taxon>
        <taxon>Mammalia</taxon>
        <taxon>Eutheria</taxon>
        <taxon>Euarchontoglires</taxon>
        <taxon>Glires</taxon>
        <taxon>Rodentia</taxon>
        <taxon>Myomorpha</taxon>
        <taxon>Muroidea</taxon>
        <taxon>Cricetidae</taxon>
        <taxon>Neotominae</taxon>
        <taxon>Peromyscus</taxon>
    </lineage>
</organism>
<evidence type="ECO:0000256" key="13">
    <source>
        <dbReference type="RuleBase" id="RU004424"/>
    </source>
</evidence>
<feature type="transmembrane region" description="Helical" evidence="14">
    <location>
        <begin position="51"/>
        <end position="73"/>
    </location>
</feature>
<keyword evidence="11 13" id="KW-0807">Transducer</keyword>
<evidence type="ECO:0000256" key="4">
    <source>
        <dbReference type="ARBA" id="ARBA00022606"/>
    </source>
</evidence>
<feature type="transmembrane region" description="Helical" evidence="14">
    <location>
        <begin position="188"/>
        <end position="213"/>
    </location>
</feature>
<reference evidence="16" key="3">
    <citation type="submission" date="2025-09" db="UniProtKB">
        <authorList>
            <consortium name="Ensembl"/>
        </authorList>
    </citation>
    <scope>IDENTIFICATION</scope>
</reference>
<keyword evidence="4 13" id="KW-0716">Sensory transduction</keyword>
<sequence length="314" mass="36580">DLTIIPSIFATFFIVEFVMGNLGNGFIALVNSVVNIVDWVKRRNISSVDHILTALAVSRISVLWVVFVDWYFFAVYPASLITECIIRIIYISWTVTNHFSIWLATSLSIFYFLKIAVFSNSMFIYLKWRFKKVVSMAMLLSLFLLFLNILMINTHINTMINESRRNASYTFTESTYPQFFRFLLFPSFIFTFIPFIVSLTAFLLLIFSLWRHLKNMQHSTKRCRDISTTAHIKALQIVVVFLMLYICFFLSIVVVVWASELENIQIILFAKATLTIFPAVHSCVQILGHSKLRQALHSVVQWVRFRSDKRPLHP</sequence>
<dbReference type="PROSITE" id="PS50262">
    <property type="entry name" value="G_PROTEIN_RECEP_F1_2"/>
    <property type="match status" value="1"/>
</dbReference>
<evidence type="ECO:0000256" key="10">
    <source>
        <dbReference type="ARBA" id="ARBA00023180"/>
    </source>
</evidence>
<keyword evidence="5 13" id="KW-0812">Transmembrane</keyword>
<feature type="domain" description="G-protein coupled receptors family 1 profile" evidence="15">
    <location>
        <begin position="30"/>
        <end position="289"/>
    </location>
</feature>
<keyword evidence="9 13" id="KW-0675">Receptor</keyword>
<reference evidence="16 17" key="1">
    <citation type="submission" date="2018-10" db="EMBL/GenBank/DDBJ databases">
        <title>Improved assembly of the deer mouse Peromyscus maniculatus genome.</title>
        <authorList>
            <person name="Lassance J.-M."/>
            <person name="Hoekstra H.E."/>
        </authorList>
    </citation>
    <scope>NUCLEOTIDE SEQUENCE [LARGE SCALE GENOMIC DNA]</scope>
</reference>
<evidence type="ECO:0000256" key="3">
    <source>
        <dbReference type="ARBA" id="ARBA00022480"/>
    </source>
</evidence>
<comment type="subcellular location">
    <subcellularLocation>
        <location evidence="1 13">Membrane</location>
        <topology evidence="1 13">Multi-pass membrane protein</topology>
    </subcellularLocation>
</comment>
<comment type="similarity">
    <text evidence="2 12">Belongs to the G-protein coupled receptor T2R family.</text>
</comment>
<evidence type="ECO:0000256" key="11">
    <source>
        <dbReference type="ARBA" id="ARBA00023224"/>
    </source>
</evidence>
<evidence type="ECO:0000256" key="12">
    <source>
        <dbReference type="RuleBase" id="RU004423"/>
    </source>
</evidence>
<reference evidence="16" key="2">
    <citation type="submission" date="2025-08" db="UniProtKB">
        <authorList>
            <consortium name="Ensembl"/>
        </authorList>
    </citation>
    <scope>IDENTIFICATION</scope>
</reference>
<dbReference type="Pfam" id="PF05296">
    <property type="entry name" value="TAS2R"/>
    <property type="match status" value="1"/>
</dbReference>
<feature type="transmembrane region" description="Helical" evidence="14">
    <location>
        <begin position="133"/>
        <end position="152"/>
    </location>
</feature>
<dbReference type="Proteomes" id="UP000694547">
    <property type="component" value="Chromosome 3"/>
</dbReference>
<evidence type="ECO:0000256" key="6">
    <source>
        <dbReference type="ARBA" id="ARBA00022989"/>
    </source>
</evidence>
<dbReference type="PANTHER" id="PTHR11394:SF128">
    <property type="entry name" value="TASTE RECEPTOR TYPE 2-RELATED"/>
    <property type="match status" value="1"/>
</dbReference>